<dbReference type="InterPro" id="IPR018244">
    <property type="entry name" value="Allrgn_V5/Tpx1_CS"/>
</dbReference>
<evidence type="ECO:0000256" key="1">
    <source>
        <dbReference type="SAM" id="SignalP"/>
    </source>
</evidence>
<dbReference type="SMART" id="SM00198">
    <property type="entry name" value="SCP"/>
    <property type="match status" value="1"/>
</dbReference>
<comment type="caution">
    <text evidence="3">The sequence shown here is derived from an EMBL/GenBank/DDBJ whole genome shotgun (WGS) entry which is preliminary data.</text>
</comment>
<dbReference type="PROSITE" id="PS01009">
    <property type="entry name" value="CRISP_1"/>
    <property type="match status" value="1"/>
</dbReference>
<dbReference type="InterPro" id="IPR035940">
    <property type="entry name" value="CAP_sf"/>
</dbReference>
<evidence type="ECO:0000313" key="3">
    <source>
        <dbReference type="EMBL" id="GFN97265.1"/>
    </source>
</evidence>
<organism evidence="3 4">
    <name type="scientific">Plakobranchus ocellatus</name>
    <dbReference type="NCBI Taxonomy" id="259542"/>
    <lineage>
        <taxon>Eukaryota</taxon>
        <taxon>Metazoa</taxon>
        <taxon>Spiralia</taxon>
        <taxon>Lophotrochozoa</taxon>
        <taxon>Mollusca</taxon>
        <taxon>Gastropoda</taxon>
        <taxon>Heterobranchia</taxon>
        <taxon>Euthyneura</taxon>
        <taxon>Panpulmonata</taxon>
        <taxon>Sacoglossa</taxon>
        <taxon>Placobranchoidea</taxon>
        <taxon>Plakobranchidae</taxon>
        <taxon>Plakobranchus</taxon>
    </lineage>
</organism>
<evidence type="ECO:0000259" key="2">
    <source>
        <dbReference type="SMART" id="SM00198"/>
    </source>
</evidence>
<dbReference type="Gene3D" id="3.40.33.10">
    <property type="entry name" value="CAP"/>
    <property type="match status" value="1"/>
</dbReference>
<sequence>MSRFSVSLIACIVVALVRNSSASGTLETLTQDDKMAFLNAHNNARQAEGVGLNDLVWSDELAGLVEGLAVGCEFKHSSNAHWGENLMATSRSTISNSDVARQATSMWVDEKKYNDDGSFGCMYSSCGHYTQVVWGTTEELGCAVSHCSTWGLGTMVVCAYNPP</sequence>
<keyword evidence="4" id="KW-1185">Reference proteome</keyword>
<gene>
    <name evidence="3" type="ORF">PoB_002377100</name>
</gene>
<protein>
    <submittedName>
        <fullName evidence="3">Pathogenesis-related protein 1</fullName>
    </submittedName>
</protein>
<dbReference type="SUPFAM" id="SSF55797">
    <property type="entry name" value="PR-1-like"/>
    <property type="match status" value="1"/>
</dbReference>
<accession>A0AAV3ZDD3</accession>
<dbReference type="PANTHER" id="PTHR10334">
    <property type="entry name" value="CYSTEINE-RICH SECRETORY PROTEIN-RELATED"/>
    <property type="match status" value="1"/>
</dbReference>
<dbReference type="Proteomes" id="UP000735302">
    <property type="component" value="Unassembled WGS sequence"/>
</dbReference>
<feature type="chain" id="PRO_5043853571" evidence="1">
    <location>
        <begin position="23"/>
        <end position="163"/>
    </location>
</feature>
<name>A0AAV3ZDD3_9GAST</name>
<dbReference type="InterPro" id="IPR014044">
    <property type="entry name" value="CAP_dom"/>
</dbReference>
<keyword evidence="1" id="KW-0732">Signal</keyword>
<dbReference type="GO" id="GO:0005576">
    <property type="term" value="C:extracellular region"/>
    <property type="evidence" value="ECO:0007669"/>
    <property type="project" value="InterPro"/>
</dbReference>
<dbReference type="InterPro" id="IPR001283">
    <property type="entry name" value="CRISP-related"/>
</dbReference>
<dbReference type="PRINTS" id="PR00837">
    <property type="entry name" value="V5TPXLIKE"/>
</dbReference>
<reference evidence="3 4" key="1">
    <citation type="journal article" date="2021" name="Elife">
        <title>Chloroplast acquisition without the gene transfer in kleptoplastic sea slugs, Plakobranchus ocellatus.</title>
        <authorList>
            <person name="Maeda T."/>
            <person name="Takahashi S."/>
            <person name="Yoshida T."/>
            <person name="Shimamura S."/>
            <person name="Takaki Y."/>
            <person name="Nagai Y."/>
            <person name="Toyoda A."/>
            <person name="Suzuki Y."/>
            <person name="Arimoto A."/>
            <person name="Ishii H."/>
            <person name="Satoh N."/>
            <person name="Nishiyama T."/>
            <person name="Hasebe M."/>
            <person name="Maruyama T."/>
            <person name="Minagawa J."/>
            <person name="Obokata J."/>
            <person name="Shigenobu S."/>
        </authorList>
    </citation>
    <scope>NUCLEOTIDE SEQUENCE [LARGE SCALE GENOMIC DNA]</scope>
</reference>
<dbReference type="AlphaFoldDB" id="A0AAV3ZDD3"/>
<dbReference type="Pfam" id="PF00188">
    <property type="entry name" value="CAP"/>
    <property type="match status" value="1"/>
</dbReference>
<evidence type="ECO:0000313" key="4">
    <source>
        <dbReference type="Proteomes" id="UP000735302"/>
    </source>
</evidence>
<feature type="domain" description="SCP" evidence="2">
    <location>
        <begin position="32"/>
        <end position="163"/>
    </location>
</feature>
<dbReference type="EMBL" id="BLXT01002742">
    <property type="protein sequence ID" value="GFN97265.1"/>
    <property type="molecule type" value="Genomic_DNA"/>
</dbReference>
<feature type="signal peptide" evidence="1">
    <location>
        <begin position="1"/>
        <end position="22"/>
    </location>
</feature>
<proteinExistence type="predicted"/>